<protein>
    <submittedName>
        <fullName evidence="5">Outer membrane beta-barrel protein</fullName>
    </submittedName>
</protein>
<accession>A0ABU5GTZ9</accession>
<comment type="similarity">
    <text evidence="1">Belongs to the outer membrane OOP (TC 1.B.6) superfamily. OmpA family.</text>
</comment>
<evidence type="ECO:0000256" key="1">
    <source>
        <dbReference type="ARBA" id="ARBA00005710"/>
    </source>
</evidence>
<feature type="chain" id="PRO_5045608268" evidence="3">
    <location>
        <begin position="22"/>
        <end position="231"/>
    </location>
</feature>
<keyword evidence="2" id="KW-0406">Ion transport</keyword>
<evidence type="ECO:0000256" key="3">
    <source>
        <dbReference type="SAM" id="SignalP"/>
    </source>
</evidence>
<evidence type="ECO:0000259" key="4">
    <source>
        <dbReference type="Pfam" id="PF01389"/>
    </source>
</evidence>
<gene>
    <name evidence="5" type="ORF">TOI97_12900</name>
</gene>
<sequence length="231" mass="24826">MLKKTLLAAVIFGLSTTALQAYELKSYVTVSVGQAKADKSKAAKVLRSEIHQVGSMPGVSSRTSSDRSDTAYKIGLGLQANEYVALEFQYLNLGEASYKGVASHVMAPSAVGSAKFKSETSGVGANIVGSYPIEDFTVFAKAGYHYLKTKNALRVGVSGVGVDSSSLNKTVREWVPSFGIGASYSVTPELAVIAEYERYQGVANKKLRYDDERVSLKHNVDLASVGVRYEF</sequence>
<evidence type="ECO:0000313" key="5">
    <source>
        <dbReference type="EMBL" id="MDY7220460.1"/>
    </source>
</evidence>
<feature type="domain" description="Outer membrane protein OmpA-like transmembrane" evidence="4">
    <location>
        <begin position="27"/>
        <end position="231"/>
    </location>
</feature>
<evidence type="ECO:0000313" key="6">
    <source>
        <dbReference type="Proteomes" id="UP001294570"/>
    </source>
</evidence>
<feature type="signal peptide" evidence="3">
    <location>
        <begin position="1"/>
        <end position="21"/>
    </location>
</feature>
<dbReference type="RefSeq" id="WP_321554540.1">
    <property type="nucleotide sequence ID" value="NZ_JAXIVU010000032.1"/>
</dbReference>
<keyword evidence="2" id="KW-0626">Porin</keyword>
<dbReference type="Gene3D" id="2.40.160.20">
    <property type="match status" value="1"/>
</dbReference>
<comment type="caution">
    <text evidence="5">The sequence shown here is derived from an EMBL/GenBank/DDBJ whole genome shotgun (WGS) entry which is preliminary data.</text>
</comment>
<evidence type="ECO:0000256" key="2">
    <source>
        <dbReference type="ARBA" id="ARBA00023114"/>
    </source>
</evidence>
<keyword evidence="3" id="KW-0732">Signal</keyword>
<dbReference type="SUPFAM" id="SSF56925">
    <property type="entry name" value="OMPA-like"/>
    <property type="match status" value="1"/>
</dbReference>
<name>A0ABU5GTZ9_9GAMM</name>
<proteinExistence type="inferred from homology"/>
<keyword evidence="2" id="KW-0812">Transmembrane</keyword>
<keyword evidence="6" id="KW-1185">Reference proteome</keyword>
<organism evidence="5 6">
    <name type="scientific">Denitrificimonas halotolerans</name>
    <dbReference type="NCBI Taxonomy" id="3098930"/>
    <lineage>
        <taxon>Bacteria</taxon>
        <taxon>Pseudomonadati</taxon>
        <taxon>Pseudomonadota</taxon>
        <taxon>Gammaproteobacteria</taxon>
        <taxon>Pseudomonadales</taxon>
        <taxon>Pseudomonadaceae</taxon>
        <taxon>Denitrificimonas</taxon>
    </lineage>
</organism>
<keyword evidence="2" id="KW-0813">Transport</keyword>
<dbReference type="EMBL" id="JAXIVU010000032">
    <property type="protein sequence ID" value="MDY7220460.1"/>
    <property type="molecule type" value="Genomic_DNA"/>
</dbReference>
<dbReference type="Proteomes" id="UP001294570">
    <property type="component" value="Unassembled WGS sequence"/>
</dbReference>
<dbReference type="InterPro" id="IPR011250">
    <property type="entry name" value="OMP/PagP_B-barrel"/>
</dbReference>
<dbReference type="InterPro" id="IPR000498">
    <property type="entry name" value="OmpA-like_TM_dom"/>
</dbReference>
<reference evidence="5 6" key="1">
    <citation type="submission" date="2023-12" db="EMBL/GenBank/DDBJ databases">
        <title>Denitrificimonas halotolerans sp. nov.,a novel species isolated from landfill leachate.</title>
        <authorList>
            <person name="Wang S."/>
        </authorList>
    </citation>
    <scope>NUCLEOTIDE SEQUENCE [LARGE SCALE GENOMIC DNA]</scope>
    <source>
        <strain evidence="5 6">JX-1</strain>
    </source>
</reference>
<dbReference type="Pfam" id="PF01389">
    <property type="entry name" value="OmpA_membrane"/>
    <property type="match status" value="1"/>
</dbReference>